<gene>
    <name evidence="1" type="ORF">Harvfovirus9_18</name>
</gene>
<organism evidence="1">
    <name type="scientific">Harvfovirus sp</name>
    <dbReference type="NCBI Taxonomy" id="2487768"/>
    <lineage>
        <taxon>Viruses</taxon>
        <taxon>Varidnaviria</taxon>
        <taxon>Bamfordvirae</taxon>
        <taxon>Nucleocytoviricota</taxon>
        <taxon>Megaviricetes</taxon>
        <taxon>Imitervirales</taxon>
        <taxon>Mimiviridae</taxon>
        <taxon>Klosneuvirinae</taxon>
    </lineage>
</organism>
<accession>A0A3G5A0Z9</accession>
<evidence type="ECO:0008006" key="2">
    <source>
        <dbReference type="Google" id="ProtNLM"/>
    </source>
</evidence>
<dbReference type="SUPFAM" id="SSF53335">
    <property type="entry name" value="S-adenosyl-L-methionine-dependent methyltransferases"/>
    <property type="match status" value="1"/>
</dbReference>
<sequence>MNFTTVEKNILYEMISFYGRYGFKNIISGVDNWVLSVDDFGQLVTFRKHFGYSIPSNGAIQKMKKFIDGQKVLEIGAGMGLFAYLLSIEKVDVVATDDYSWGTSSSGYNFMKIEKLSYAQAIARYIDRKILLIIWPPFNDPMAERALDLWKGDKIIYIGEPKTYACATDRFFEILEADYELIETIDIPHIEGLFDKIYFYQRN</sequence>
<reference evidence="1" key="1">
    <citation type="submission" date="2018-10" db="EMBL/GenBank/DDBJ databases">
        <title>Hidden diversity of soil giant viruses.</title>
        <authorList>
            <person name="Schulz F."/>
            <person name="Alteio L."/>
            <person name="Goudeau D."/>
            <person name="Ryan E.M."/>
            <person name="Malmstrom R.R."/>
            <person name="Blanchard J."/>
            <person name="Woyke T."/>
        </authorList>
    </citation>
    <scope>NUCLEOTIDE SEQUENCE</scope>
    <source>
        <strain evidence="1">HAV1</strain>
    </source>
</reference>
<evidence type="ECO:0000313" key="1">
    <source>
        <dbReference type="EMBL" id="AYV80888.1"/>
    </source>
</evidence>
<proteinExistence type="predicted"/>
<dbReference type="PANTHER" id="PTHR39290:SF6">
    <property type="entry name" value="S-ADENOSYL-L-METHIONINE-DEPENDENT METHYLTRANSFERASES SUPERFAMILY PROTEIN"/>
    <property type="match status" value="1"/>
</dbReference>
<dbReference type="PANTHER" id="PTHR39290">
    <property type="entry name" value="C3H1-TYPE DOMAIN-CONTAINING PROTEIN-RELATED"/>
    <property type="match status" value="1"/>
</dbReference>
<protein>
    <recommendedName>
        <fullName evidence="2">Methyltransferase</fullName>
    </recommendedName>
</protein>
<dbReference type="InterPro" id="IPR029063">
    <property type="entry name" value="SAM-dependent_MTases_sf"/>
</dbReference>
<dbReference type="EMBL" id="MK072251">
    <property type="protein sequence ID" value="AYV80888.1"/>
    <property type="molecule type" value="Genomic_DNA"/>
</dbReference>
<name>A0A3G5A0Z9_9VIRU</name>